<dbReference type="EMBL" id="JAAALK010000283">
    <property type="protein sequence ID" value="KAG8069853.1"/>
    <property type="molecule type" value="Genomic_DNA"/>
</dbReference>
<sequence length="86" mass="9188">MCPFYPTCSNTGQPHRPWLGDSGPLSLPTVPMHLQLNPVGFPSPAPNLVAANPMVAVAAGNPFLMMQLFGKARQLQNLGFLTAVML</sequence>
<comment type="caution">
    <text evidence="1">The sequence shown here is derived from an EMBL/GenBank/DDBJ whole genome shotgun (WGS) entry which is preliminary data.</text>
</comment>
<gene>
    <name evidence="1" type="ORF">GUJ93_ZPchr0006g45779</name>
</gene>
<evidence type="ECO:0000313" key="1">
    <source>
        <dbReference type="EMBL" id="KAG8069853.1"/>
    </source>
</evidence>
<keyword evidence="2" id="KW-1185">Reference proteome</keyword>
<organism evidence="1 2">
    <name type="scientific">Zizania palustris</name>
    <name type="common">Northern wild rice</name>
    <dbReference type="NCBI Taxonomy" id="103762"/>
    <lineage>
        <taxon>Eukaryota</taxon>
        <taxon>Viridiplantae</taxon>
        <taxon>Streptophyta</taxon>
        <taxon>Embryophyta</taxon>
        <taxon>Tracheophyta</taxon>
        <taxon>Spermatophyta</taxon>
        <taxon>Magnoliopsida</taxon>
        <taxon>Liliopsida</taxon>
        <taxon>Poales</taxon>
        <taxon>Poaceae</taxon>
        <taxon>BOP clade</taxon>
        <taxon>Oryzoideae</taxon>
        <taxon>Oryzeae</taxon>
        <taxon>Zizaniinae</taxon>
        <taxon>Zizania</taxon>
    </lineage>
</organism>
<protein>
    <submittedName>
        <fullName evidence="1">Uncharacterized protein</fullName>
    </submittedName>
</protein>
<name>A0A8J5SDH3_ZIZPA</name>
<dbReference type="AlphaFoldDB" id="A0A8J5SDH3"/>
<dbReference type="Proteomes" id="UP000729402">
    <property type="component" value="Unassembled WGS sequence"/>
</dbReference>
<proteinExistence type="predicted"/>
<evidence type="ECO:0000313" key="2">
    <source>
        <dbReference type="Proteomes" id="UP000729402"/>
    </source>
</evidence>
<reference evidence="1" key="1">
    <citation type="journal article" date="2021" name="bioRxiv">
        <title>Whole Genome Assembly and Annotation of Northern Wild Rice, Zizania palustris L., Supports a Whole Genome Duplication in the Zizania Genus.</title>
        <authorList>
            <person name="Haas M."/>
            <person name="Kono T."/>
            <person name="Macchietto M."/>
            <person name="Millas R."/>
            <person name="McGilp L."/>
            <person name="Shao M."/>
            <person name="Duquette J."/>
            <person name="Hirsch C.N."/>
            <person name="Kimball J."/>
        </authorList>
    </citation>
    <scope>NUCLEOTIDE SEQUENCE</scope>
    <source>
        <tissue evidence="1">Fresh leaf tissue</tissue>
    </source>
</reference>
<accession>A0A8J5SDH3</accession>
<reference evidence="1" key="2">
    <citation type="submission" date="2021-02" db="EMBL/GenBank/DDBJ databases">
        <authorList>
            <person name="Kimball J.A."/>
            <person name="Haas M.W."/>
            <person name="Macchietto M."/>
            <person name="Kono T."/>
            <person name="Duquette J."/>
            <person name="Shao M."/>
        </authorList>
    </citation>
    <scope>NUCLEOTIDE SEQUENCE</scope>
    <source>
        <tissue evidence="1">Fresh leaf tissue</tissue>
    </source>
</reference>